<keyword evidence="1 6" id="KW-0963">Cytoplasm</keyword>
<accession>A0A0A0D8P7</accession>
<evidence type="ECO:0000256" key="2">
    <source>
        <dbReference type="ARBA" id="ARBA00022552"/>
    </source>
</evidence>
<gene>
    <name evidence="6" type="primary">rsmG</name>
    <name evidence="8" type="ORF">P409_11490</name>
</gene>
<evidence type="ECO:0000313" key="9">
    <source>
        <dbReference type="Proteomes" id="UP000029995"/>
    </source>
</evidence>
<dbReference type="InterPro" id="IPR003682">
    <property type="entry name" value="rRNA_ssu_MeTfrase_G"/>
</dbReference>
<feature type="region of interest" description="Disordered" evidence="7">
    <location>
        <begin position="1"/>
        <end position="22"/>
    </location>
</feature>
<comment type="similarity">
    <text evidence="6">Belongs to the methyltransferase superfamily. RNA methyltransferase RsmG family.</text>
</comment>
<sequence length="209" mass="22414">MSGVKETGARVPSPEAAFPPPADLAEKLDRYEALLRKWQGAINLVAPSTLPELRRRHFEDSLQLVPLIPAGARTLVDLGSGAGFPGLVLAIATGLETHLVESDQRKAEFLRAVSRETRTPVTVHARRIEQVPPFPADVVTARALAALPVLLGYAARFAGPHTVALFPKGRAAEAELTTLPASSKMTIDLHPSRTDPDAVLIRIEGFARG</sequence>
<comment type="catalytic activity">
    <reaction evidence="6">
        <text>guanosine(527) in 16S rRNA + S-adenosyl-L-methionine = N(7)-methylguanosine(527) in 16S rRNA + S-adenosyl-L-homocysteine</text>
        <dbReference type="Rhea" id="RHEA:42732"/>
        <dbReference type="Rhea" id="RHEA-COMP:10209"/>
        <dbReference type="Rhea" id="RHEA-COMP:10210"/>
        <dbReference type="ChEBI" id="CHEBI:57856"/>
        <dbReference type="ChEBI" id="CHEBI:59789"/>
        <dbReference type="ChEBI" id="CHEBI:74269"/>
        <dbReference type="ChEBI" id="CHEBI:74480"/>
        <dbReference type="EC" id="2.1.1.170"/>
    </reaction>
</comment>
<reference evidence="8 9" key="1">
    <citation type="submission" date="2014-01" db="EMBL/GenBank/DDBJ databases">
        <title>Genome sequence determination for a cystic fibrosis isolate, Inquilinus limosus.</title>
        <authorList>
            <person name="Pino M."/>
            <person name="Di Conza J."/>
            <person name="Gutkind G."/>
        </authorList>
    </citation>
    <scope>NUCLEOTIDE SEQUENCE [LARGE SCALE GENOMIC DNA]</scope>
    <source>
        <strain evidence="8 9">MP06</strain>
    </source>
</reference>
<evidence type="ECO:0000313" key="8">
    <source>
        <dbReference type="EMBL" id="KGM34213.1"/>
    </source>
</evidence>
<dbReference type="Proteomes" id="UP000029995">
    <property type="component" value="Unassembled WGS sequence"/>
</dbReference>
<keyword evidence="3 6" id="KW-0489">Methyltransferase</keyword>
<dbReference type="PANTHER" id="PTHR31760:SF0">
    <property type="entry name" value="S-ADENOSYL-L-METHIONINE-DEPENDENT METHYLTRANSFERASES SUPERFAMILY PROTEIN"/>
    <property type="match status" value="1"/>
</dbReference>
<evidence type="ECO:0000256" key="3">
    <source>
        <dbReference type="ARBA" id="ARBA00022603"/>
    </source>
</evidence>
<dbReference type="InterPro" id="IPR029063">
    <property type="entry name" value="SAM-dependent_MTases_sf"/>
</dbReference>
<feature type="binding site" evidence="6">
    <location>
        <position position="84"/>
    </location>
    <ligand>
        <name>S-adenosyl-L-methionine</name>
        <dbReference type="ChEBI" id="CHEBI:59789"/>
    </ligand>
</feature>
<keyword evidence="2 6" id="KW-0698">rRNA processing</keyword>
<feature type="binding site" evidence="6">
    <location>
        <position position="79"/>
    </location>
    <ligand>
        <name>S-adenosyl-L-methionine</name>
        <dbReference type="ChEBI" id="CHEBI:59789"/>
    </ligand>
</feature>
<dbReference type="EC" id="2.1.1.170" evidence="6"/>
<dbReference type="GO" id="GO:0005829">
    <property type="term" value="C:cytosol"/>
    <property type="evidence" value="ECO:0007669"/>
    <property type="project" value="TreeGrafter"/>
</dbReference>
<dbReference type="NCBIfam" id="TIGR00138">
    <property type="entry name" value="rsmG_gidB"/>
    <property type="match status" value="1"/>
</dbReference>
<dbReference type="PANTHER" id="PTHR31760">
    <property type="entry name" value="S-ADENOSYL-L-METHIONINE-DEPENDENT METHYLTRANSFERASES SUPERFAMILY PROTEIN"/>
    <property type="match status" value="1"/>
</dbReference>
<evidence type="ECO:0000256" key="6">
    <source>
        <dbReference type="HAMAP-Rule" id="MF_00074"/>
    </source>
</evidence>
<dbReference type="AlphaFoldDB" id="A0A0A0D8P7"/>
<dbReference type="GO" id="GO:0070043">
    <property type="term" value="F:rRNA (guanine-N7-)-methyltransferase activity"/>
    <property type="evidence" value="ECO:0007669"/>
    <property type="project" value="UniProtKB-UniRule"/>
</dbReference>
<feature type="binding site" evidence="6">
    <location>
        <begin position="128"/>
        <end position="129"/>
    </location>
    <ligand>
        <name>S-adenosyl-L-methionine</name>
        <dbReference type="ChEBI" id="CHEBI:59789"/>
    </ligand>
</feature>
<evidence type="ECO:0000256" key="5">
    <source>
        <dbReference type="ARBA" id="ARBA00022691"/>
    </source>
</evidence>
<dbReference type="HAMAP" id="MF_00074">
    <property type="entry name" value="16SrRNA_methyltr_G"/>
    <property type="match status" value="1"/>
</dbReference>
<dbReference type="SUPFAM" id="SSF53335">
    <property type="entry name" value="S-adenosyl-L-methionine-dependent methyltransferases"/>
    <property type="match status" value="1"/>
</dbReference>
<keyword evidence="5 6" id="KW-0949">S-adenosyl-L-methionine</keyword>
<evidence type="ECO:0000256" key="7">
    <source>
        <dbReference type="SAM" id="MobiDB-lite"/>
    </source>
</evidence>
<evidence type="ECO:0000256" key="1">
    <source>
        <dbReference type="ARBA" id="ARBA00022490"/>
    </source>
</evidence>
<comment type="subcellular location">
    <subcellularLocation>
        <location evidence="6">Cytoplasm</location>
    </subcellularLocation>
</comment>
<comment type="caution">
    <text evidence="6">Lacks conserved residue(s) required for the propagation of feature annotation.</text>
</comment>
<feature type="binding site" evidence="6">
    <location>
        <position position="142"/>
    </location>
    <ligand>
        <name>S-adenosyl-L-methionine</name>
        <dbReference type="ChEBI" id="CHEBI:59789"/>
    </ligand>
</feature>
<comment type="function">
    <text evidence="6">Specifically methylates the N7 position of guanine in position 527 of 16S rRNA.</text>
</comment>
<proteinExistence type="inferred from homology"/>
<dbReference type="EMBL" id="JANX01000111">
    <property type="protein sequence ID" value="KGM34213.1"/>
    <property type="molecule type" value="Genomic_DNA"/>
</dbReference>
<keyword evidence="4 6" id="KW-0808">Transferase</keyword>
<organism evidence="8 9">
    <name type="scientific">Inquilinus limosus MP06</name>
    <dbReference type="NCBI Taxonomy" id="1398085"/>
    <lineage>
        <taxon>Bacteria</taxon>
        <taxon>Pseudomonadati</taxon>
        <taxon>Pseudomonadota</taxon>
        <taxon>Alphaproteobacteria</taxon>
        <taxon>Rhodospirillales</taxon>
        <taxon>Rhodospirillaceae</taxon>
        <taxon>Inquilinus</taxon>
    </lineage>
</organism>
<dbReference type="Pfam" id="PF02527">
    <property type="entry name" value="GidB"/>
    <property type="match status" value="1"/>
</dbReference>
<dbReference type="Gene3D" id="3.40.50.150">
    <property type="entry name" value="Vaccinia Virus protein VP39"/>
    <property type="match status" value="1"/>
</dbReference>
<evidence type="ECO:0000256" key="4">
    <source>
        <dbReference type="ARBA" id="ARBA00022679"/>
    </source>
</evidence>
<protein>
    <recommendedName>
        <fullName evidence="6">Ribosomal RNA small subunit methyltransferase G</fullName>
        <ecNumber evidence="6">2.1.1.170</ecNumber>
    </recommendedName>
    <alternativeName>
        <fullName evidence="6">16S rRNA 7-methylguanosine methyltransferase</fullName>
        <shortName evidence="6">16S rRNA m7G methyltransferase</shortName>
    </alternativeName>
</protein>
<comment type="caution">
    <text evidence="8">The sequence shown here is derived from an EMBL/GenBank/DDBJ whole genome shotgun (WGS) entry which is preliminary data.</text>
</comment>
<dbReference type="OrthoDB" id="9808773at2"/>
<name>A0A0A0D8P7_9PROT</name>